<keyword evidence="2" id="KW-0812">Transmembrane</keyword>
<feature type="transmembrane region" description="Helical" evidence="2">
    <location>
        <begin position="194"/>
        <end position="219"/>
    </location>
</feature>
<evidence type="ECO:0000256" key="1">
    <source>
        <dbReference type="SAM" id="MobiDB-lite"/>
    </source>
</evidence>
<evidence type="ECO:0000313" key="4">
    <source>
        <dbReference type="Proteomes" id="UP000193144"/>
    </source>
</evidence>
<feature type="region of interest" description="Disordered" evidence="1">
    <location>
        <begin position="337"/>
        <end position="359"/>
    </location>
</feature>
<accession>A0A1Y1Z635</accession>
<dbReference type="EMBL" id="MCFA01000127">
    <property type="protein sequence ID" value="ORY05265.1"/>
    <property type="molecule type" value="Genomic_DNA"/>
</dbReference>
<reference evidence="3 4" key="1">
    <citation type="submission" date="2016-07" db="EMBL/GenBank/DDBJ databases">
        <title>Pervasive Adenine N6-methylation of Active Genes in Fungi.</title>
        <authorList>
            <consortium name="DOE Joint Genome Institute"/>
            <person name="Mondo S.J."/>
            <person name="Dannebaum R.O."/>
            <person name="Kuo R.C."/>
            <person name="Labutti K."/>
            <person name="Haridas S."/>
            <person name="Kuo A."/>
            <person name="Salamov A."/>
            <person name="Ahrendt S.R."/>
            <person name="Lipzen A."/>
            <person name="Sullivan W."/>
            <person name="Andreopoulos W.B."/>
            <person name="Clum A."/>
            <person name="Lindquist E."/>
            <person name="Daum C."/>
            <person name="Ramamoorthy G.K."/>
            <person name="Gryganskyi A."/>
            <person name="Culley D."/>
            <person name="Magnuson J.K."/>
            <person name="James T.Y."/>
            <person name="O'Malley M.A."/>
            <person name="Stajich J.E."/>
            <person name="Spatafora J.W."/>
            <person name="Visel A."/>
            <person name="Grigoriev I.V."/>
        </authorList>
    </citation>
    <scope>NUCLEOTIDE SEQUENCE [LARGE SCALE GENOMIC DNA]</scope>
    <source>
        <strain evidence="3 4">CBS 115471</strain>
    </source>
</reference>
<keyword evidence="2" id="KW-0472">Membrane</keyword>
<feature type="transmembrane region" description="Helical" evidence="2">
    <location>
        <begin position="45"/>
        <end position="67"/>
    </location>
</feature>
<organism evidence="3 4">
    <name type="scientific">Clohesyomyces aquaticus</name>
    <dbReference type="NCBI Taxonomy" id="1231657"/>
    <lineage>
        <taxon>Eukaryota</taxon>
        <taxon>Fungi</taxon>
        <taxon>Dikarya</taxon>
        <taxon>Ascomycota</taxon>
        <taxon>Pezizomycotina</taxon>
        <taxon>Dothideomycetes</taxon>
        <taxon>Pleosporomycetidae</taxon>
        <taxon>Pleosporales</taxon>
        <taxon>Lindgomycetaceae</taxon>
        <taxon>Clohesyomyces</taxon>
    </lineage>
</organism>
<dbReference type="Proteomes" id="UP000193144">
    <property type="component" value="Unassembled WGS sequence"/>
</dbReference>
<feature type="transmembrane region" description="Helical" evidence="2">
    <location>
        <begin position="284"/>
        <end position="305"/>
    </location>
</feature>
<protein>
    <submittedName>
        <fullName evidence="3">Uncharacterized protein</fullName>
    </submittedName>
</protein>
<sequence length="378" mass="42450">MAPSTTHASDRPLEEVQAPTIFHPHPHEQSPETAPPRMQSHALRWTFWASVLSILATFALALIILIAGTKSTDNGYGKASHTSIFLERFKILDIPIKYPFLCGGNSFDLQCHARWTVKMYLNGVWAEEEVEGDYVPSHLLWKGVCKTFNLTTALTIMDNTLALGGPAQNTNYTTPTDPTVHVKEMTPVETKKTLILFILGIFLTWTLFPLWAVEGFLSGPQRRRKLLQRRWIFCVMGLSFAFYLSGAAYITSIASKAAAQVAGDSTYIATNQRTAYFGSDFQGLLAGVCALHLLATGIYAIHSWLERRLEKRSIAHRRHAEERESVRVMTQENVAIAQDIRQSTETEPPPYTAEPTELERIRLTELASRARLESSENR</sequence>
<evidence type="ECO:0000313" key="3">
    <source>
        <dbReference type="EMBL" id="ORY05265.1"/>
    </source>
</evidence>
<keyword evidence="4" id="KW-1185">Reference proteome</keyword>
<proteinExistence type="predicted"/>
<keyword evidence="2" id="KW-1133">Transmembrane helix</keyword>
<name>A0A1Y1Z635_9PLEO</name>
<dbReference type="OrthoDB" id="10554163at2759"/>
<dbReference type="AlphaFoldDB" id="A0A1Y1Z635"/>
<evidence type="ECO:0000256" key="2">
    <source>
        <dbReference type="SAM" id="Phobius"/>
    </source>
</evidence>
<gene>
    <name evidence="3" type="ORF">BCR34DRAFT_46347</name>
</gene>
<comment type="caution">
    <text evidence="3">The sequence shown here is derived from an EMBL/GenBank/DDBJ whole genome shotgun (WGS) entry which is preliminary data.</text>
</comment>
<feature type="transmembrane region" description="Helical" evidence="2">
    <location>
        <begin position="231"/>
        <end position="250"/>
    </location>
</feature>